<accession>A0AAE3M1Q2</accession>
<gene>
    <name evidence="1" type="ORF">OM075_01535</name>
</gene>
<keyword evidence="1" id="KW-0808">Transferase</keyword>
<dbReference type="Pfam" id="PF19788">
    <property type="entry name" value="DUF6272"/>
    <property type="match status" value="1"/>
</dbReference>
<protein>
    <submittedName>
        <fullName evidence="1">SiaB family protein kinase</fullName>
    </submittedName>
</protein>
<organism evidence="1 2">
    <name type="scientific">Plebeiibacterium sediminum</name>
    <dbReference type="NCBI Taxonomy" id="2992112"/>
    <lineage>
        <taxon>Bacteria</taxon>
        <taxon>Pseudomonadati</taxon>
        <taxon>Bacteroidota</taxon>
        <taxon>Bacteroidia</taxon>
        <taxon>Marinilabiliales</taxon>
        <taxon>Marinilabiliaceae</taxon>
        <taxon>Plebeiibacterium</taxon>
    </lineage>
</organism>
<keyword evidence="2" id="KW-1185">Reference proteome</keyword>
<dbReference type="EMBL" id="JAPDPJ010000001">
    <property type="protein sequence ID" value="MCW3785125.1"/>
    <property type="molecule type" value="Genomic_DNA"/>
</dbReference>
<dbReference type="AlphaFoldDB" id="A0AAE3M1Q2"/>
<dbReference type="NCBIfam" id="NF038262">
    <property type="entry name" value="SiaB_fam_kinase"/>
    <property type="match status" value="1"/>
</dbReference>
<comment type="caution">
    <text evidence="1">The sequence shown here is derived from an EMBL/GenBank/DDBJ whole genome shotgun (WGS) entry which is preliminary data.</text>
</comment>
<name>A0AAE3M1Q2_9BACT</name>
<dbReference type="GO" id="GO:0016301">
    <property type="term" value="F:kinase activity"/>
    <property type="evidence" value="ECO:0007669"/>
    <property type="project" value="UniProtKB-KW"/>
</dbReference>
<dbReference type="InterPro" id="IPR046239">
    <property type="entry name" value="DUF6272"/>
</dbReference>
<evidence type="ECO:0000313" key="2">
    <source>
        <dbReference type="Proteomes" id="UP001209229"/>
    </source>
</evidence>
<sequence length="191" mass="21607">MGNSQENHSFLDFAYQLYRTMKTNEISLVYEGEVTQEITKTFTSLTEKSLAKSEESNAVQRKVFNVMVECLQNISKHADSLSDEDENERRGIVMVSRGDDCYNIITGNVIKNEKVPGLRENLEQVNSLDKKGLSELYKTQMRDGRISDKGGAGLGLIDIAKKTGSELTYQFKKISDEVSFFILTSTIRRNN</sequence>
<evidence type="ECO:0000313" key="1">
    <source>
        <dbReference type="EMBL" id="MCW3785125.1"/>
    </source>
</evidence>
<reference evidence="1" key="1">
    <citation type="submission" date="2022-10" db="EMBL/GenBank/DDBJ databases">
        <authorList>
            <person name="Yu W.X."/>
        </authorList>
    </citation>
    <scope>NUCLEOTIDE SEQUENCE</scope>
    <source>
        <strain evidence="1">AAT</strain>
    </source>
</reference>
<keyword evidence="1" id="KW-0418">Kinase</keyword>
<proteinExistence type="predicted"/>
<dbReference type="Proteomes" id="UP001209229">
    <property type="component" value="Unassembled WGS sequence"/>
</dbReference>
<dbReference type="RefSeq" id="WP_301188696.1">
    <property type="nucleotide sequence ID" value="NZ_JAPDPJ010000001.1"/>
</dbReference>